<keyword evidence="3 11" id="KW-0378">Hydrolase</keyword>
<dbReference type="Gene3D" id="3.60.60.10">
    <property type="entry name" value="Penicillin V Acylase, Chain A"/>
    <property type="match status" value="1"/>
</dbReference>
<dbReference type="InterPro" id="IPR047711">
    <property type="entry name" value="CBAH"/>
</dbReference>
<comment type="catalytic activity">
    <reaction evidence="9">
        <text>taurodeoxycholate + H2O = deoxycholate + taurine</text>
        <dbReference type="Rhea" id="RHEA:47556"/>
        <dbReference type="ChEBI" id="CHEBI:15377"/>
        <dbReference type="ChEBI" id="CHEBI:23614"/>
        <dbReference type="ChEBI" id="CHEBI:36261"/>
        <dbReference type="ChEBI" id="CHEBI:507393"/>
    </reaction>
    <physiologicalReaction direction="left-to-right" evidence="9">
        <dbReference type="Rhea" id="RHEA:47557"/>
    </physiologicalReaction>
</comment>
<comment type="pathway">
    <text evidence="1">Lipid metabolism; bile acid biosynthesis.</text>
</comment>
<evidence type="ECO:0000256" key="6">
    <source>
        <dbReference type="ARBA" id="ARBA00044804"/>
    </source>
</evidence>
<evidence type="ECO:0000256" key="7">
    <source>
        <dbReference type="ARBA" id="ARBA00044806"/>
    </source>
</evidence>
<comment type="similarity">
    <text evidence="2">Belongs to the peptidase C59 family.</text>
</comment>
<dbReference type="SUPFAM" id="SSF56235">
    <property type="entry name" value="N-terminal nucleophile aminohydrolases (Ntn hydrolases)"/>
    <property type="match status" value="1"/>
</dbReference>
<evidence type="ECO:0000256" key="4">
    <source>
        <dbReference type="ARBA" id="ARBA00023098"/>
    </source>
</evidence>
<accession>A0A6B2FWA0</accession>
<keyword evidence="4" id="KW-0443">Lipid metabolism</keyword>
<comment type="caution">
    <text evidence="11">The sequence shown here is derived from an EMBL/GenBank/DDBJ whole genome shotgun (WGS) entry which is preliminary data.</text>
</comment>
<evidence type="ECO:0000256" key="5">
    <source>
        <dbReference type="ARBA" id="ARBA00044769"/>
    </source>
</evidence>
<evidence type="ECO:0000313" key="11">
    <source>
        <dbReference type="EMBL" id="NDJ74499.1"/>
    </source>
</evidence>
<comment type="catalytic activity">
    <reaction evidence="8">
        <text>cholate + taurine = taurocholate + H2O</text>
        <dbReference type="Rhea" id="RHEA:47108"/>
        <dbReference type="ChEBI" id="CHEBI:15377"/>
        <dbReference type="ChEBI" id="CHEBI:29747"/>
        <dbReference type="ChEBI" id="CHEBI:36257"/>
        <dbReference type="ChEBI" id="CHEBI:507393"/>
    </reaction>
    <physiologicalReaction direction="right-to-left" evidence="8">
        <dbReference type="Rhea" id="RHEA:47110"/>
    </physiologicalReaction>
</comment>
<evidence type="ECO:0000259" key="10">
    <source>
        <dbReference type="Pfam" id="PF02275"/>
    </source>
</evidence>
<dbReference type="InterPro" id="IPR029055">
    <property type="entry name" value="Ntn_hydrolases_N"/>
</dbReference>
<dbReference type="GO" id="GO:0006629">
    <property type="term" value="P:lipid metabolic process"/>
    <property type="evidence" value="ECO:0007669"/>
    <property type="project" value="UniProtKB-KW"/>
</dbReference>
<protein>
    <recommendedName>
        <fullName evidence="5">choloylglycine hydrolase</fullName>
        <ecNumber evidence="5">3.5.1.24</ecNumber>
    </recommendedName>
    <alternativeName>
        <fullName evidence="6">Bile salt hydrolase</fullName>
    </alternativeName>
    <alternativeName>
        <fullName evidence="7">Choloylglycine hydrolase</fullName>
    </alternativeName>
</protein>
<evidence type="ECO:0000256" key="1">
    <source>
        <dbReference type="ARBA" id="ARBA00004860"/>
    </source>
</evidence>
<evidence type="ECO:0000256" key="2">
    <source>
        <dbReference type="ARBA" id="ARBA00006625"/>
    </source>
</evidence>
<dbReference type="InterPro" id="IPR052193">
    <property type="entry name" value="Peptidase_C59"/>
</dbReference>
<sequence length="326" mass="36772">MCTSIIYTANGQHYFGRNLDLEISFGEHPVITPRNYVFKYRKLPNRKATYAMIGMAIVKDNYPLYFDAANEKGLGIAGLNFDGPCHYFSESAEKDNVAPFELIPYLLSQYTSVEEVKNALKNINLVDISFSEKLQVSPLHWLIADKTGKSIVVESTVSGLHVYDNPVSVLTNNPEFPEQFANLANYINISPAQPENTLIPDANINLYSRGLGTHHLPGGMDSASRFVKVAFVLAHAPKGQNEAKSITNYFHVLHSVEQPKGTDEVRPNSYEYTIYSDGTNLETGTFYYTNYENNQINAIKLEHENVDGEKIINYDLLEKQEIHYQN</sequence>
<dbReference type="PANTHER" id="PTHR35527">
    <property type="entry name" value="CHOLOYLGLYCINE HYDROLASE"/>
    <property type="match status" value="1"/>
</dbReference>
<dbReference type="EMBL" id="JAADJO010000023">
    <property type="protein sequence ID" value="NDJ74499.1"/>
    <property type="molecule type" value="Genomic_DNA"/>
</dbReference>
<dbReference type="GO" id="GO:0045302">
    <property type="term" value="F:choloylglycine hydrolase activity"/>
    <property type="evidence" value="ECO:0007669"/>
    <property type="project" value="UniProtKB-EC"/>
</dbReference>
<evidence type="ECO:0000256" key="9">
    <source>
        <dbReference type="ARBA" id="ARBA00048897"/>
    </source>
</evidence>
<dbReference type="Pfam" id="PF02275">
    <property type="entry name" value="CBAH"/>
    <property type="match status" value="1"/>
</dbReference>
<organism evidence="11">
    <name type="scientific">Lactobacillus paragasseri</name>
    <dbReference type="NCBI Taxonomy" id="2107999"/>
    <lineage>
        <taxon>Bacteria</taxon>
        <taxon>Bacillati</taxon>
        <taxon>Bacillota</taxon>
        <taxon>Bacilli</taxon>
        <taxon>Lactobacillales</taxon>
        <taxon>Lactobacillaceae</taxon>
        <taxon>Lactobacillus</taxon>
    </lineage>
</organism>
<gene>
    <name evidence="11" type="ORF">GWG61_08515</name>
</gene>
<dbReference type="NCBIfam" id="NF038245">
    <property type="entry name" value="bile_salt_hydro"/>
    <property type="match status" value="1"/>
</dbReference>
<name>A0A6B2FWA0_9LACO</name>
<proteinExistence type="inferred from homology"/>
<dbReference type="RefSeq" id="WP_162014238.1">
    <property type="nucleotide sequence ID" value="NZ_CAZZQF010000001.1"/>
</dbReference>
<feature type="domain" description="Choloylglycine hydrolase/NAAA C-terminal" evidence="10">
    <location>
        <begin position="2"/>
        <end position="313"/>
    </location>
</feature>
<dbReference type="EC" id="3.5.1.24" evidence="5"/>
<dbReference type="PANTHER" id="PTHR35527:SF2">
    <property type="entry name" value="HYDROLASE"/>
    <property type="match status" value="1"/>
</dbReference>
<dbReference type="AlphaFoldDB" id="A0A6B2FWA0"/>
<reference evidence="11" key="1">
    <citation type="submission" date="2020-01" db="EMBL/GenBank/DDBJ databases">
        <title>Vaginal microbiome of pregnant Indian women: Insights into the genome of dominants Lactobacillus species.</title>
        <authorList>
            <person name="Das B."/>
            <person name="Mehta O."/>
            <person name="Ghosh T.S."/>
            <person name="Kothidar A."/>
            <person name="Gowtham M.R."/>
            <person name="Mitra R."/>
            <person name="Kshetrapal P."/>
            <person name="Wadhwa N."/>
            <person name="Thiruvengadam R."/>
            <person name="Nair G.B."/>
            <person name="Bhatnagar S."/>
            <person name="Das B."/>
        </authorList>
    </citation>
    <scope>NUCLEOTIDE SEQUENCE</scope>
    <source>
        <strain evidence="11">Indica</strain>
    </source>
</reference>
<evidence type="ECO:0000256" key="3">
    <source>
        <dbReference type="ARBA" id="ARBA00022801"/>
    </source>
</evidence>
<dbReference type="CDD" id="cd00542">
    <property type="entry name" value="Ntn_PVA"/>
    <property type="match status" value="1"/>
</dbReference>
<dbReference type="InterPro" id="IPR029132">
    <property type="entry name" value="CBAH/NAAA_C"/>
</dbReference>
<evidence type="ECO:0000256" key="8">
    <source>
        <dbReference type="ARBA" id="ARBA00047285"/>
    </source>
</evidence>